<dbReference type="InterPro" id="IPR029060">
    <property type="entry name" value="PIN-like_dom_sf"/>
</dbReference>
<dbReference type="Gene3D" id="3.40.50.1010">
    <property type="entry name" value="5'-nuclease"/>
    <property type="match status" value="1"/>
</dbReference>
<dbReference type="InterPro" id="IPR002716">
    <property type="entry name" value="PIN_dom"/>
</dbReference>
<dbReference type="InterPro" id="IPR051619">
    <property type="entry name" value="TypeII_TA_RNase_PINc/VapC"/>
</dbReference>
<dbReference type="CDD" id="cd09873">
    <property type="entry name" value="PIN_Pae0151-like"/>
    <property type="match status" value="1"/>
</dbReference>
<name>A0A916TQV6_9SPHN</name>
<organism evidence="3 4">
    <name type="scientific">Novosphingobium endophyticum</name>
    <dbReference type="NCBI Taxonomy" id="1955250"/>
    <lineage>
        <taxon>Bacteria</taxon>
        <taxon>Pseudomonadati</taxon>
        <taxon>Pseudomonadota</taxon>
        <taxon>Alphaproteobacteria</taxon>
        <taxon>Sphingomonadales</taxon>
        <taxon>Sphingomonadaceae</taxon>
        <taxon>Novosphingobium</taxon>
    </lineage>
</organism>
<dbReference type="PANTHER" id="PTHR35901:SF1">
    <property type="entry name" value="EXONUCLEASE VAPC9"/>
    <property type="match status" value="1"/>
</dbReference>
<keyword evidence="1" id="KW-0460">Magnesium</keyword>
<reference evidence="3" key="1">
    <citation type="journal article" date="2014" name="Int. J. Syst. Evol. Microbiol.">
        <title>Complete genome sequence of Corynebacterium casei LMG S-19264T (=DSM 44701T), isolated from a smear-ripened cheese.</title>
        <authorList>
            <consortium name="US DOE Joint Genome Institute (JGI-PGF)"/>
            <person name="Walter F."/>
            <person name="Albersmeier A."/>
            <person name="Kalinowski J."/>
            <person name="Ruckert C."/>
        </authorList>
    </citation>
    <scope>NUCLEOTIDE SEQUENCE</scope>
    <source>
        <strain evidence="3">CGMCC 1.15095</strain>
    </source>
</reference>
<dbReference type="RefSeq" id="WP_188769150.1">
    <property type="nucleotide sequence ID" value="NZ_BMHK01000005.1"/>
</dbReference>
<proteinExistence type="predicted"/>
<dbReference type="Proteomes" id="UP000608154">
    <property type="component" value="Unassembled WGS sequence"/>
</dbReference>
<evidence type="ECO:0000313" key="3">
    <source>
        <dbReference type="EMBL" id="GGB93752.1"/>
    </source>
</evidence>
<feature type="domain" description="PIN" evidence="2">
    <location>
        <begin position="2"/>
        <end position="129"/>
    </location>
</feature>
<evidence type="ECO:0000313" key="4">
    <source>
        <dbReference type="Proteomes" id="UP000608154"/>
    </source>
</evidence>
<evidence type="ECO:0000256" key="1">
    <source>
        <dbReference type="ARBA" id="ARBA00022842"/>
    </source>
</evidence>
<evidence type="ECO:0000259" key="2">
    <source>
        <dbReference type="Pfam" id="PF01850"/>
    </source>
</evidence>
<dbReference type="AlphaFoldDB" id="A0A916TQV6"/>
<reference evidence="3" key="2">
    <citation type="submission" date="2020-09" db="EMBL/GenBank/DDBJ databases">
        <authorList>
            <person name="Sun Q."/>
            <person name="Zhou Y."/>
        </authorList>
    </citation>
    <scope>NUCLEOTIDE SEQUENCE</scope>
    <source>
        <strain evidence="3">CGMCC 1.15095</strain>
    </source>
</reference>
<dbReference type="EMBL" id="BMHK01000005">
    <property type="protein sequence ID" value="GGB93752.1"/>
    <property type="molecule type" value="Genomic_DNA"/>
</dbReference>
<protein>
    <recommendedName>
        <fullName evidence="2">PIN domain-containing protein</fullName>
    </recommendedName>
</protein>
<accession>A0A916TQV6</accession>
<gene>
    <name evidence="3" type="ORF">GCM10011494_10240</name>
</gene>
<dbReference type="Pfam" id="PF01850">
    <property type="entry name" value="PIN"/>
    <property type="match status" value="1"/>
</dbReference>
<dbReference type="InterPro" id="IPR044153">
    <property type="entry name" value="PIN_Pae0151-like"/>
</dbReference>
<dbReference type="PANTHER" id="PTHR35901">
    <property type="entry name" value="RIBONUCLEASE VAPC3"/>
    <property type="match status" value="1"/>
</dbReference>
<sequence length="140" mass="15098">MIVIDASVAVKWYANEALSEDADDIFTANQSAIIVPDIFVTEVMSALVRRANIDKAVRSETEASIGNLADLFAAGMLHAHRIEPPQMSQAAGLAMDLGHPLKDCIYLALAMERECPLITADAKFAAKAREVWEAVQTLGA</sequence>
<keyword evidence="4" id="KW-1185">Reference proteome</keyword>
<comment type="caution">
    <text evidence="3">The sequence shown here is derived from an EMBL/GenBank/DDBJ whole genome shotgun (WGS) entry which is preliminary data.</text>
</comment>
<dbReference type="SUPFAM" id="SSF88723">
    <property type="entry name" value="PIN domain-like"/>
    <property type="match status" value="1"/>
</dbReference>